<evidence type="ECO:0000313" key="2">
    <source>
        <dbReference type="Proteomes" id="UP000814140"/>
    </source>
</evidence>
<sequence length="194" mass="23017">MESSVLLTVDGTYYSRNQEARQAYQRVYNELHRSSRRKVSKKVKRDMYSTKRRERRGDRSYFTHVTPGVDRDRTPDMAAQEEQRSMFYLELRGFLEEDHPDNWLEYFKDRIERDIVEQLRLVQPLLDLLRSSSADSGAHSFELHGSRRIIAGLRQELELAQQGVRAIAAAAEDKAFIWSGRRVNRRKFKQEYGW</sequence>
<reference evidence="1" key="1">
    <citation type="submission" date="2021-03" db="EMBL/GenBank/DDBJ databases">
        <authorList>
            <consortium name="DOE Joint Genome Institute"/>
            <person name="Ahrendt S."/>
            <person name="Looney B.P."/>
            <person name="Miyauchi S."/>
            <person name="Morin E."/>
            <person name="Drula E."/>
            <person name="Courty P.E."/>
            <person name="Chicoki N."/>
            <person name="Fauchery L."/>
            <person name="Kohler A."/>
            <person name="Kuo A."/>
            <person name="Labutti K."/>
            <person name="Pangilinan J."/>
            <person name="Lipzen A."/>
            <person name="Riley R."/>
            <person name="Andreopoulos W."/>
            <person name="He G."/>
            <person name="Johnson J."/>
            <person name="Barry K.W."/>
            <person name="Grigoriev I.V."/>
            <person name="Nagy L."/>
            <person name="Hibbett D."/>
            <person name="Henrissat B."/>
            <person name="Matheny P.B."/>
            <person name="Labbe J."/>
            <person name="Martin F."/>
        </authorList>
    </citation>
    <scope>NUCLEOTIDE SEQUENCE</scope>
    <source>
        <strain evidence="1">HHB10654</strain>
    </source>
</reference>
<proteinExistence type="predicted"/>
<accession>A0ACB8SP52</accession>
<evidence type="ECO:0000313" key="1">
    <source>
        <dbReference type="EMBL" id="KAI0057516.1"/>
    </source>
</evidence>
<reference evidence="1" key="2">
    <citation type="journal article" date="2022" name="New Phytol.">
        <title>Evolutionary transition to the ectomycorrhizal habit in the genomes of a hyperdiverse lineage of mushroom-forming fungi.</title>
        <authorList>
            <person name="Looney B."/>
            <person name="Miyauchi S."/>
            <person name="Morin E."/>
            <person name="Drula E."/>
            <person name="Courty P.E."/>
            <person name="Kohler A."/>
            <person name="Kuo A."/>
            <person name="LaButti K."/>
            <person name="Pangilinan J."/>
            <person name="Lipzen A."/>
            <person name="Riley R."/>
            <person name="Andreopoulos W."/>
            <person name="He G."/>
            <person name="Johnson J."/>
            <person name="Nolan M."/>
            <person name="Tritt A."/>
            <person name="Barry K.W."/>
            <person name="Grigoriev I.V."/>
            <person name="Nagy L.G."/>
            <person name="Hibbett D."/>
            <person name="Henrissat B."/>
            <person name="Matheny P.B."/>
            <person name="Labbe J."/>
            <person name="Martin F.M."/>
        </authorList>
    </citation>
    <scope>NUCLEOTIDE SEQUENCE</scope>
    <source>
        <strain evidence="1">HHB10654</strain>
    </source>
</reference>
<name>A0ACB8SP52_9AGAM</name>
<dbReference type="EMBL" id="MU277246">
    <property type="protein sequence ID" value="KAI0057516.1"/>
    <property type="molecule type" value="Genomic_DNA"/>
</dbReference>
<organism evidence="1 2">
    <name type="scientific">Artomyces pyxidatus</name>
    <dbReference type="NCBI Taxonomy" id="48021"/>
    <lineage>
        <taxon>Eukaryota</taxon>
        <taxon>Fungi</taxon>
        <taxon>Dikarya</taxon>
        <taxon>Basidiomycota</taxon>
        <taxon>Agaricomycotina</taxon>
        <taxon>Agaricomycetes</taxon>
        <taxon>Russulales</taxon>
        <taxon>Auriscalpiaceae</taxon>
        <taxon>Artomyces</taxon>
    </lineage>
</organism>
<protein>
    <submittedName>
        <fullName evidence="1">Uncharacterized protein</fullName>
    </submittedName>
</protein>
<gene>
    <name evidence="1" type="ORF">BV25DRAFT_1920105</name>
</gene>
<dbReference type="Proteomes" id="UP000814140">
    <property type="component" value="Unassembled WGS sequence"/>
</dbReference>
<keyword evidence="2" id="KW-1185">Reference proteome</keyword>
<comment type="caution">
    <text evidence="1">The sequence shown here is derived from an EMBL/GenBank/DDBJ whole genome shotgun (WGS) entry which is preliminary data.</text>
</comment>